<proteinExistence type="predicted"/>
<name>A0A8H3GGP0_9AGAM</name>
<comment type="caution">
    <text evidence="6">The sequence shown here is derived from an EMBL/GenBank/DDBJ whole genome shotgun (WGS) entry which is preliminary data.</text>
</comment>
<dbReference type="Proteomes" id="UP000663831">
    <property type="component" value="Unassembled WGS sequence"/>
</dbReference>
<evidence type="ECO:0000313" key="6">
    <source>
        <dbReference type="EMBL" id="CAE6449093.1"/>
    </source>
</evidence>
<keyword evidence="3" id="KW-0862">Zinc</keyword>
<dbReference type="AlphaFoldDB" id="A0A8H3GGP0"/>
<accession>A0A8H3GGP0</accession>
<dbReference type="Gene3D" id="6.10.140.2220">
    <property type="match status" value="1"/>
</dbReference>
<sequence length="580" mass="65699">MDLAAESKNRYGPVLDKYLETYGLQLQKARSHPSRGSPSREDIRQAILQLSEPEKVTYLTFETILSLENTELCNNLDLILSDSAKASLPACFRLASAYCQRGSSIFDHAYGFLCVKVIALFVQVGLLSRSGYINRLVELIALGYAQHSIFSAFTTTVYNLMVSLMEDQLDYGPSARHELFGWDKGSVSGAETCLPEIGGCTADQIQLLLARLWNSRAGFLSCGSRGEETLFPGFGGFLCWIWRGIAQKHGLPGSRQNSATSWTQLVELSIRFTLFCSDRDADLMSFVLLACPEYARNDSIINRTNSAVDAQDRGRIAIMTPIKIRSGKDLHIRVVDTLFCFACPSVNYEENIFNIFGAKIERLWFELDQIRSPEQFAVKDLPYFCQGFLHILSAMQNHDPKLFLRLLSSISEDLYEGMGRVLLLPLVSSEPFKTRSSLESLKILLESTSLYVKDMYARTRIEPSLEFPIRIYPIWNKVASQLRFLESFQNEHHEPRAEYITTWYYAWSSAVIWFQGRELLKGILRCAYPRCPTAVDVIGFECAGCHSKRYCSQRCQQADWLLPGNPHNSQCATRFGETRS</sequence>
<organism evidence="6 7">
    <name type="scientific">Rhizoctonia solani</name>
    <dbReference type="NCBI Taxonomy" id="456999"/>
    <lineage>
        <taxon>Eukaryota</taxon>
        <taxon>Fungi</taxon>
        <taxon>Dikarya</taxon>
        <taxon>Basidiomycota</taxon>
        <taxon>Agaricomycotina</taxon>
        <taxon>Agaricomycetes</taxon>
        <taxon>Cantharellales</taxon>
        <taxon>Ceratobasidiaceae</taxon>
        <taxon>Rhizoctonia</taxon>
    </lineage>
</organism>
<dbReference type="InterPro" id="IPR002893">
    <property type="entry name" value="Znf_MYND"/>
</dbReference>
<dbReference type="GO" id="GO:0008270">
    <property type="term" value="F:zinc ion binding"/>
    <property type="evidence" value="ECO:0007669"/>
    <property type="project" value="UniProtKB-KW"/>
</dbReference>
<dbReference type="Pfam" id="PF01753">
    <property type="entry name" value="zf-MYND"/>
    <property type="match status" value="1"/>
</dbReference>
<evidence type="ECO:0000256" key="3">
    <source>
        <dbReference type="ARBA" id="ARBA00022833"/>
    </source>
</evidence>
<keyword evidence="2 4" id="KW-0863">Zinc-finger</keyword>
<dbReference type="SUPFAM" id="SSF144232">
    <property type="entry name" value="HIT/MYND zinc finger-like"/>
    <property type="match status" value="1"/>
</dbReference>
<feature type="domain" description="MYND-type" evidence="5">
    <location>
        <begin position="528"/>
        <end position="571"/>
    </location>
</feature>
<evidence type="ECO:0000256" key="4">
    <source>
        <dbReference type="PROSITE-ProRule" id="PRU00134"/>
    </source>
</evidence>
<dbReference type="OrthoDB" id="432970at2759"/>
<dbReference type="EMBL" id="CAJMWV010001909">
    <property type="protein sequence ID" value="CAE6449093.1"/>
    <property type="molecule type" value="Genomic_DNA"/>
</dbReference>
<evidence type="ECO:0000256" key="1">
    <source>
        <dbReference type="ARBA" id="ARBA00022723"/>
    </source>
</evidence>
<reference evidence="6" key="1">
    <citation type="submission" date="2021-01" db="EMBL/GenBank/DDBJ databases">
        <authorList>
            <person name="Kaushik A."/>
        </authorList>
    </citation>
    <scope>NUCLEOTIDE SEQUENCE</scope>
    <source>
        <strain evidence="6">AG3-1AP</strain>
    </source>
</reference>
<gene>
    <name evidence="6" type="ORF">RDB_LOCUS63892</name>
</gene>
<evidence type="ECO:0000256" key="2">
    <source>
        <dbReference type="ARBA" id="ARBA00022771"/>
    </source>
</evidence>
<evidence type="ECO:0000313" key="7">
    <source>
        <dbReference type="Proteomes" id="UP000663831"/>
    </source>
</evidence>
<keyword evidence="1" id="KW-0479">Metal-binding</keyword>
<dbReference type="PROSITE" id="PS50865">
    <property type="entry name" value="ZF_MYND_2"/>
    <property type="match status" value="1"/>
</dbReference>
<protein>
    <recommendedName>
        <fullName evidence="5">MYND-type domain-containing protein</fullName>
    </recommendedName>
</protein>
<evidence type="ECO:0000259" key="5">
    <source>
        <dbReference type="PROSITE" id="PS50865"/>
    </source>
</evidence>